<feature type="region of interest" description="Disordered" evidence="1">
    <location>
        <begin position="136"/>
        <end position="156"/>
    </location>
</feature>
<name>W9WX93_9EURO</name>
<comment type="caution">
    <text evidence="2">The sequence shown here is derived from an EMBL/GenBank/DDBJ whole genome shotgun (WGS) entry which is preliminary data.</text>
</comment>
<gene>
    <name evidence="2" type="ORF">A1O5_03719</name>
</gene>
<keyword evidence="3" id="KW-1185">Reference proteome</keyword>
<accession>W9WX93</accession>
<evidence type="ECO:0000313" key="2">
    <source>
        <dbReference type="EMBL" id="EXJ72573.1"/>
    </source>
</evidence>
<dbReference type="GeneID" id="19188447"/>
<dbReference type="Proteomes" id="UP000019471">
    <property type="component" value="Unassembled WGS sequence"/>
</dbReference>
<dbReference type="OrthoDB" id="5387413at2759"/>
<organism evidence="2 3">
    <name type="scientific">Cladophialophora psammophila CBS 110553</name>
    <dbReference type="NCBI Taxonomy" id="1182543"/>
    <lineage>
        <taxon>Eukaryota</taxon>
        <taxon>Fungi</taxon>
        <taxon>Dikarya</taxon>
        <taxon>Ascomycota</taxon>
        <taxon>Pezizomycotina</taxon>
        <taxon>Eurotiomycetes</taxon>
        <taxon>Chaetothyriomycetidae</taxon>
        <taxon>Chaetothyriales</taxon>
        <taxon>Herpotrichiellaceae</taxon>
        <taxon>Cladophialophora</taxon>
    </lineage>
</organism>
<reference evidence="2 3" key="1">
    <citation type="submission" date="2013-03" db="EMBL/GenBank/DDBJ databases">
        <title>The Genome Sequence of Cladophialophora psammophila CBS 110553.</title>
        <authorList>
            <consortium name="The Broad Institute Genomics Platform"/>
            <person name="Cuomo C."/>
            <person name="de Hoog S."/>
            <person name="Gorbushina A."/>
            <person name="Walker B."/>
            <person name="Young S.K."/>
            <person name="Zeng Q."/>
            <person name="Gargeya S."/>
            <person name="Fitzgerald M."/>
            <person name="Haas B."/>
            <person name="Abouelleil A."/>
            <person name="Allen A.W."/>
            <person name="Alvarado L."/>
            <person name="Arachchi H.M."/>
            <person name="Berlin A.M."/>
            <person name="Chapman S.B."/>
            <person name="Gainer-Dewar J."/>
            <person name="Goldberg J."/>
            <person name="Griggs A."/>
            <person name="Gujja S."/>
            <person name="Hansen M."/>
            <person name="Howarth C."/>
            <person name="Imamovic A."/>
            <person name="Ireland A."/>
            <person name="Larimer J."/>
            <person name="McCowan C."/>
            <person name="Murphy C."/>
            <person name="Pearson M."/>
            <person name="Poon T.W."/>
            <person name="Priest M."/>
            <person name="Roberts A."/>
            <person name="Saif S."/>
            <person name="Shea T."/>
            <person name="Sisk P."/>
            <person name="Sykes S."/>
            <person name="Wortman J."/>
            <person name="Nusbaum C."/>
            <person name="Birren B."/>
        </authorList>
    </citation>
    <scope>NUCLEOTIDE SEQUENCE [LARGE SCALE GENOMIC DNA]</scope>
    <source>
        <strain evidence="2 3">CBS 110553</strain>
    </source>
</reference>
<dbReference type="eggNOG" id="ENOG502SZUX">
    <property type="taxonomic scope" value="Eukaryota"/>
</dbReference>
<protein>
    <submittedName>
        <fullName evidence="2">Uncharacterized protein</fullName>
    </submittedName>
</protein>
<feature type="compositionally biased region" description="Low complexity" evidence="1">
    <location>
        <begin position="139"/>
        <end position="149"/>
    </location>
</feature>
<evidence type="ECO:0000256" key="1">
    <source>
        <dbReference type="SAM" id="MobiDB-lite"/>
    </source>
</evidence>
<evidence type="ECO:0000313" key="3">
    <source>
        <dbReference type="Proteomes" id="UP000019471"/>
    </source>
</evidence>
<proteinExistence type="predicted"/>
<dbReference type="HOGENOM" id="CLU_096861_0_0_1"/>
<dbReference type="AlphaFoldDB" id="W9WX93"/>
<sequence>MARGTTTHKVDFATEVVSCREPRDDELSVMEHFAKHSARCEYCRDPYTAYREDRPLCRKGLSYAKDVATYLYAKGGKPFSRIDKDNGQRVQVLVPAGCEVIGLLIKAFDKGMKLDSSRVVVVQNTKTHETVEKPIKVVSPSSPSSPSSPLRRREYHEDRLRERRYVRDDYDVVEIIPHSSRTDRRERIVYRDDRVDNRTRYEERRERPKSTIYTGGKGSLYVRDEEERRRREYRQPVVIVTEPGQRFTTRR</sequence>
<dbReference type="EMBL" id="AMGX01000005">
    <property type="protein sequence ID" value="EXJ72573.1"/>
    <property type="molecule type" value="Genomic_DNA"/>
</dbReference>
<dbReference type="RefSeq" id="XP_007742520.1">
    <property type="nucleotide sequence ID" value="XM_007744330.1"/>
</dbReference>